<comment type="caution">
    <text evidence="2">The sequence shown here is derived from an EMBL/GenBank/DDBJ whole genome shotgun (WGS) entry which is preliminary data.</text>
</comment>
<feature type="transmembrane region" description="Helical" evidence="1">
    <location>
        <begin position="49"/>
        <end position="68"/>
    </location>
</feature>
<evidence type="ECO:0000313" key="3">
    <source>
        <dbReference type="Proteomes" id="UP000193560"/>
    </source>
</evidence>
<sequence length="98" mass="11314">MEHFGNGAWKYHVSSTLLKTRNINNPSTAMTPVPPSIPIKMTSFTSSLLSFKLPLYLAIVIHCMALLITQLRHLVFITFFFFYIWKHCFVSSSPFFIQ</sequence>
<name>A0A1X2IPH6_9FUNG</name>
<keyword evidence="1" id="KW-0472">Membrane</keyword>
<keyword evidence="3" id="KW-1185">Reference proteome</keyword>
<keyword evidence="1" id="KW-1133">Transmembrane helix</keyword>
<gene>
    <name evidence="2" type="ORF">BCR42DRAFT_410811</name>
</gene>
<keyword evidence="1" id="KW-0812">Transmembrane</keyword>
<feature type="transmembrane region" description="Helical" evidence="1">
    <location>
        <begin position="74"/>
        <end position="97"/>
    </location>
</feature>
<evidence type="ECO:0000313" key="2">
    <source>
        <dbReference type="EMBL" id="ORZ19924.1"/>
    </source>
</evidence>
<dbReference type="AlphaFoldDB" id="A0A1X2IPH6"/>
<evidence type="ECO:0000256" key="1">
    <source>
        <dbReference type="SAM" id="Phobius"/>
    </source>
</evidence>
<organism evidence="2 3">
    <name type="scientific">Absidia repens</name>
    <dbReference type="NCBI Taxonomy" id="90262"/>
    <lineage>
        <taxon>Eukaryota</taxon>
        <taxon>Fungi</taxon>
        <taxon>Fungi incertae sedis</taxon>
        <taxon>Mucoromycota</taxon>
        <taxon>Mucoromycotina</taxon>
        <taxon>Mucoromycetes</taxon>
        <taxon>Mucorales</taxon>
        <taxon>Cunninghamellaceae</taxon>
        <taxon>Absidia</taxon>
    </lineage>
</organism>
<reference evidence="2 3" key="1">
    <citation type="submission" date="2016-07" db="EMBL/GenBank/DDBJ databases">
        <title>Pervasive Adenine N6-methylation of Active Genes in Fungi.</title>
        <authorList>
            <consortium name="DOE Joint Genome Institute"/>
            <person name="Mondo S.J."/>
            <person name="Dannebaum R.O."/>
            <person name="Kuo R.C."/>
            <person name="Labutti K."/>
            <person name="Haridas S."/>
            <person name="Kuo A."/>
            <person name="Salamov A."/>
            <person name="Ahrendt S.R."/>
            <person name="Lipzen A."/>
            <person name="Sullivan W."/>
            <person name="Andreopoulos W.B."/>
            <person name="Clum A."/>
            <person name="Lindquist E."/>
            <person name="Daum C."/>
            <person name="Ramamoorthy G.K."/>
            <person name="Gryganskyi A."/>
            <person name="Culley D."/>
            <person name="Magnuson J.K."/>
            <person name="James T.Y."/>
            <person name="O'Malley M.A."/>
            <person name="Stajich J.E."/>
            <person name="Spatafora J.W."/>
            <person name="Visel A."/>
            <person name="Grigoriev I.V."/>
        </authorList>
    </citation>
    <scope>NUCLEOTIDE SEQUENCE [LARGE SCALE GENOMIC DNA]</scope>
    <source>
        <strain evidence="2 3">NRRL 1336</strain>
    </source>
</reference>
<proteinExistence type="predicted"/>
<dbReference type="Proteomes" id="UP000193560">
    <property type="component" value="Unassembled WGS sequence"/>
</dbReference>
<protein>
    <submittedName>
        <fullName evidence="2">Uncharacterized protein</fullName>
    </submittedName>
</protein>
<dbReference type="EMBL" id="MCGE01000007">
    <property type="protein sequence ID" value="ORZ19924.1"/>
    <property type="molecule type" value="Genomic_DNA"/>
</dbReference>
<accession>A0A1X2IPH6</accession>